<dbReference type="GO" id="GO:0032259">
    <property type="term" value="P:methylation"/>
    <property type="evidence" value="ECO:0007669"/>
    <property type="project" value="UniProtKB-KW"/>
</dbReference>
<gene>
    <name evidence="6" type="ORF">EV186_103291</name>
</gene>
<dbReference type="InterPro" id="IPR003043">
    <property type="entry name" value="Uropor_MeTrfase_CS"/>
</dbReference>
<comment type="caution">
    <text evidence="6">The sequence shown here is derived from an EMBL/GenBank/DDBJ whole genome shotgun (WGS) entry which is preliminary data.</text>
</comment>
<feature type="compositionally biased region" description="Basic residues" evidence="4">
    <location>
        <begin position="258"/>
        <end position="268"/>
    </location>
</feature>
<keyword evidence="3" id="KW-0949">S-adenosyl-L-methionine</keyword>
<evidence type="ECO:0000256" key="2">
    <source>
        <dbReference type="ARBA" id="ARBA00022679"/>
    </source>
</evidence>
<dbReference type="Gene3D" id="3.30.950.10">
    <property type="entry name" value="Methyltransferase, Cobalt-precorrin-4 Transmethylase, Domain 2"/>
    <property type="match status" value="1"/>
</dbReference>
<evidence type="ECO:0000256" key="1">
    <source>
        <dbReference type="ARBA" id="ARBA00022603"/>
    </source>
</evidence>
<dbReference type="Gene3D" id="3.40.1010.10">
    <property type="entry name" value="Cobalt-precorrin-4 Transmethylase, Domain 1"/>
    <property type="match status" value="1"/>
</dbReference>
<dbReference type="Proteomes" id="UP000295444">
    <property type="component" value="Unassembled WGS sequence"/>
</dbReference>
<keyword evidence="1 6" id="KW-0489">Methyltransferase</keyword>
<dbReference type="SUPFAM" id="SSF53790">
    <property type="entry name" value="Tetrapyrrole methylase"/>
    <property type="match status" value="1"/>
</dbReference>
<keyword evidence="2 6" id="KW-0808">Transferase</keyword>
<name>A0A4R6SCN7_LABRH</name>
<evidence type="ECO:0000256" key="4">
    <source>
        <dbReference type="SAM" id="MobiDB-lite"/>
    </source>
</evidence>
<dbReference type="PROSITE" id="PS00839">
    <property type="entry name" value="SUMT_1"/>
    <property type="match status" value="1"/>
</dbReference>
<dbReference type="GO" id="GO:0008168">
    <property type="term" value="F:methyltransferase activity"/>
    <property type="evidence" value="ECO:0007669"/>
    <property type="project" value="UniProtKB-KW"/>
</dbReference>
<dbReference type="InterPro" id="IPR000878">
    <property type="entry name" value="4pyrrol_Mease"/>
</dbReference>
<dbReference type="RefSeq" id="WP_133850546.1">
    <property type="nucleotide sequence ID" value="NZ_SNXZ01000003.1"/>
</dbReference>
<feature type="compositionally biased region" description="Basic and acidic residues" evidence="4">
    <location>
        <begin position="241"/>
        <end position="250"/>
    </location>
</feature>
<dbReference type="InterPro" id="IPR014777">
    <property type="entry name" value="4pyrrole_Mease_sub1"/>
</dbReference>
<proteinExistence type="predicted"/>
<dbReference type="InterPro" id="IPR050161">
    <property type="entry name" value="Siro_Cobalamin_biosynth"/>
</dbReference>
<dbReference type="InterPro" id="IPR035996">
    <property type="entry name" value="4pyrrol_Methylase_sf"/>
</dbReference>
<reference evidence="6 7" key="1">
    <citation type="submission" date="2019-03" db="EMBL/GenBank/DDBJ databases">
        <title>Genomic Encyclopedia of Type Strains, Phase IV (KMG-IV): sequencing the most valuable type-strain genomes for metagenomic binning, comparative biology and taxonomic classification.</title>
        <authorList>
            <person name="Goeker M."/>
        </authorList>
    </citation>
    <scope>NUCLEOTIDE SEQUENCE [LARGE SCALE GENOMIC DNA]</scope>
    <source>
        <strain evidence="6 7">DSM 45361</strain>
    </source>
</reference>
<feature type="domain" description="Tetrapyrrole methylase" evidence="5">
    <location>
        <begin position="5"/>
        <end position="204"/>
    </location>
</feature>
<evidence type="ECO:0000259" key="5">
    <source>
        <dbReference type="Pfam" id="PF00590"/>
    </source>
</evidence>
<evidence type="ECO:0000313" key="6">
    <source>
        <dbReference type="EMBL" id="TDP97327.1"/>
    </source>
</evidence>
<dbReference type="OrthoDB" id="9815856at2"/>
<organism evidence="6 7">
    <name type="scientific">Labedaea rhizosphaerae</name>
    <dbReference type="NCBI Taxonomy" id="598644"/>
    <lineage>
        <taxon>Bacteria</taxon>
        <taxon>Bacillati</taxon>
        <taxon>Actinomycetota</taxon>
        <taxon>Actinomycetes</taxon>
        <taxon>Pseudonocardiales</taxon>
        <taxon>Pseudonocardiaceae</taxon>
        <taxon>Labedaea</taxon>
    </lineage>
</organism>
<evidence type="ECO:0000256" key="3">
    <source>
        <dbReference type="ARBA" id="ARBA00022691"/>
    </source>
</evidence>
<dbReference type="EMBL" id="SNXZ01000003">
    <property type="protein sequence ID" value="TDP97327.1"/>
    <property type="molecule type" value="Genomic_DNA"/>
</dbReference>
<dbReference type="InterPro" id="IPR014776">
    <property type="entry name" value="4pyrrole_Mease_sub2"/>
</dbReference>
<sequence>MPASLTIVGAGPGADDLITVRAARRIAAADIVLYTPAAAPLSWLRTQTKDEAELIDLGVPAGEDVLDVLRRAVRDKLAVVRLHPGDPAAWPELRAQRETCTRLGIDVEVVPGVSQESAVAASLGVALVEPAHADTVVVSGQDLTRVKDLATKSSTLAVHAPAARADDLVAALTAGGLPEDTPVALAYQGTDREMTVVRTTLRDLPATVKQHKVWRSALFLIGTAVRPSRTRVAPRAPEPVQRAKEPEPKPVRTTTARRTTKRRKTAKR</sequence>
<feature type="region of interest" description="Disordered" evidence="4">
    <location>
        <begin position="228"/>
        <end position="268"/>
    </location>
</feature>
<dbReference type="PANTHER" id="PTHR45790:SF4">
    <property type="entry name" value="COBALT-PRECORRIN-4 C(11)-METHYLTRANSFERASE"/>
    <property type="match status" value="1"/>
</dbReference>
<dbReference type="Pfam" id="PF00590">
    <property type="entry name" value="TP_methylase"/>
    <property type="match status" value="1"/>
</dbReference>
<keyword evidence="7" id="KW-1185">Reference proteome</keyword>
<dbReference type="PANTHER" id="PTHR45790">
    <property type="entry name" value="SIROHEME SYNTHASE-RELATED"/>
    <property type="match status" value="1"/>
</dbReference>
<accession>A0A4R6SCN7</accession>
<dbReference type="AlphaFoldDB" id="A0A4R6SCN7"/>
<protein>
    <submittedName>
        <fullName evidence="6">Precorrin-4 C11-methyltransferase</fullName>
    </submittedName>
</protein>
<evidence type="ECO:0000313" key="7">
    <source>
        <dbReference type="Proteomes" id="UP000295444"/>
    </source>
</evidence>